<sequence>MTTASKFAGLSTKLQVSTAAVAVAAAAAITPAVAHAAPSLAPFSENVGNSAELLIDSPVISKAAVSATPGSNKKAAANETPSQVIQTFISGFVLAAQNGVKAVTQYFGTFVYGGLAFTGLAFNAFGLTQIGNGFINASNNVAAAIKIGPYATSS</sequence>
<organism evidence="2 3">
    <name type="scientific">Mycolicibacterium rhodesiae</name>
    <name type="common">Mycobacterium rhodesiae</name>
    <dbReference type="NCBI Taxonomy" id="36814"/>
    <lineage>
        <taxon>Bacteria</taxon>
        <taxon>Bacillati</taxon>
        <taxon>Actinomycetota</taxon>
        <taxon>Actinomycetes</taxon>
        <taxon>Mycobacteriales</taxon>
        <taxon>Mycobacteriaceae</taxon>
        <taxon>Mycolicibacterium</taxon>
    </lineage>
</organism>
<comment type="caution">
    <text evidence="2">The sequence shown here is derived from an EMBL/GenBank/DDBJ whole genome shotgun (WGS) entry which is preliminary data.</text>
</comment>
<feature type="signal peptide" evidence="1">
    <location>
        <begin position="1"/>
        <end position="36"/>
    </location>
</feature>
<keyword evidence="1" id="KW-0732">Signal</keyword>
<evidence type="ECO:0000313" key="3">
    <source>
        <dbReference type="Proteomes" id="UP000192534"/>
    </source>
</evidence>
<proteinExistence type="predicted"/>
<dbReference type="RefSeq" id="WP_083120542.1">
    <property type="nucleotide sequence ID" value="NZ_JACKUO010000015.1"/>
</dbReference>
<keyword evidence="3" id="KW-1185">Reference proteome</keyword>
<protein>
    <submittedName>
        <fullName evidence="2">Uncharacterized protein</fullName>
    </submittedName>
</protein>
<evidence type="ECO:0000313" key="2">
    <source>
        <dbReference type="EMBL" id="ORB51171.1"/>
    </source>
</evidence>
<reference evidence="2 3" key="1">
    <citation type="submission" date="2016-12" db="EMBL/GenBank/DDBJ databases">
        <title>The new phylogeny of genus Mycobacterium.</title>
        <authorList>
            <person name="Tortoli E."/>
            <person name="Trovato A."/>
            <person name="Cirillo D.M."/>
        </authorList>
    </citation>
    <scope>NUCLEOTIDE SEQUENCE [LARGE SCALE GENOMIC DNA]</scope>
    <source>
        <strain evidence="2 3">DSM 44223</strain>
    </source>
</reference>
<evidence type="ECO:0000256" key="1">
    <source>
        <dbReference type="SAM" id="SignalP"/>
    </source>
</evidence>
<dbReference type="OrthoDB" id="4729379at2"/>
<dbReference type="EMBL" id="MVIH01000008">
    <property type="protein sequence ID" value="ORB51171.1"/>
    <property type="molecule type" value="Genomic_DNA"/>
</dbReference>
<dbReference type="AlphaFoldDB" id="A0A1X0IRG5"/>
<gene>
    <name evidence="2" type="ORF">BST42_17230</name>
</gene>
<feature type="chain" id="PRO_5012597314" evidence="1">
    <location>
        <begin position="37"/>
        <end position="154"/>
    </location>
</feature>
<accession>A0A1X0IRG5</accession>
<dbReference type="Proteomes" id="UP000192534">
    <property type="component" value="Unassembled WGS sequence"/>
</dbReference>
<name>A0A1X0IRG5_MYCRH</name>